<protein>
    <recommendedName>
        <fullName evidence="3">Tetratricopeptide repeat protein</fullName>
    </recommendedName>
</protein>
<proteinExistence type="predicted"/>
<dbReference type="AlphaFoldDB" id="A0A3A2ZEL3"/>
<keyword evidence="2" id="KW-1185">Reference proteome</keyword>
<gene>
    <name evidence="1" type="ORF">PHISCL_06078</name>
</gene>
<dbReference type="InterPro" id="IPR011990">
    <property type="entry name" value="TPR-like_helical_dom_sf"/>
</dbReference>
<reference evidence="2" key="1">
    <citation type="submission" date="2017-02" db="EMBL/GenBank/DDBJ databases">
        <authorList>
            <person name="Tafer H."/>
            <person name="Lopandic K."/>
        </authorList>
    </citation>
    <scope>NUCLEOTIDE SEQUENCE [LARGE SCALE GENOMIC DNA]</scope>
    <source>
        <strain evidence="2">CBS 366.77</strain>
    </source>
</reference>
<dbReference type="Proteomes" id="UP000266188">
    <property type="component" value="Unassembled WGS sequence"/>
</dbReference>
<name>A0A3A2ZEL3_9EURO</name>
<dbReference type="PANTHER" id="PTHR45588:SF1">
    <property type="entry name" value="WW DOMAIN-CONTAINING PROTEIN"/>
    <property type="match status" value="1"/>
</dbReference>
<evidence type="ECO:0000313" key="2">
    <source>
        <dbReference type="Proteomes" id="UP000266188"/>
    </source>
</evidence>
<dbReference type="PANTHER" id="PTHR45588">
    <property type="entry name" value="TPR DOMAIN-CONTAINING PROTEIN"/>
    <property type="match status" value="1"/>
</dbReference>
<evidence type="ECO:0000313" key="1">
    <source>
        <dbReference type="EMBL" id="RJE21589.1"/>
    </source>
</evidence>
<evidence type="ECO:0008006" key="3">
    <source>
        <dbReference type="Google" id="ProtNLM"/>
    </source>
</evidence>
<organism evidence="1 2">
    <name type="scientific">Aspergillus sclerotialis</name>
    <dbReference type="NCBI Taxonomy" id="2070753"/>
    <lineage>
        <taxon>Eukaryota</taxon>
        <taxon>Fungi</taxon>
        <taxon>Dikarya</taxon>
        <taxon>Ascomycota</taxon>
        <taxon>Pezizomycotina</taxon>
        <taxon>Eurotiomycetes</taxon>
        <taxon>Eurotiomycetidae</taxon>
        <taxon>Eurotiales</taxon>
        <taxon>Aspergillaceae</taxon>
        <taxon>Aspergillus</taxon>
        <taxon>Aspergillus subgen. Polypaecilum</taxon>
    </lineage>
</organism>
<dbReference type="STRING" id="2070753.A0A3A2ZEL3"/>
<sequence>MDYYNLGTHRRSVTTASPDAQRWFDRGFAWSYSFNHEEGVRCFERASECDPTCTMAFWGIAYAVGPNYNKAWGLFDKDDLQSSIKKANDALTCAVKSADKASPIEKALVKALQLDSQRRIAFPTT</sequence>
<dbReference type="OrthoDB" id="414774at2759"/>
<comment type="caution">
    <text evidence="1">The sequence shown here is derived from an EMBL/GenBank/DDBJ whole genome shotgun (WGS) entry which is preliminary data.</text>
</comment>
<dbReference type="EMBL" id="MVGC01000218">
    <property type="protein sequence ID" value="RJE21589.1"/>
    <property type="molecule type" value="Genomic_DNA"/>
</dbReference>
<accession>A0A3A2ZEL3</accession>
<dbReference type="SUPFAM" id="SSF48452">
    <property type="entry name" value="TPR-like"/>
    <property type="match status" value="1"/>
</dbReference>